<dbReference type="Proteomes" id="UP000516444">
    <property type="component" value="Chromosome"/>
</dbReference>
<evidence type="ECO:0000313" key="2">
    <source>
        <dbReference type="Proteomes" id="UP000516444"/>
    </source>
</evidence>
<gene>
    <name evidence="1" type="ORF">GCM10017557_27190</name>
</gene>
<sequence length="67" mass="7473">MTRPGGIRSATSRTRSAYSGKASAGWLCSLIRPILHHRTDNVTRRRLCVSLAPKERFGQTVRPRIAP</sequence>
<name>A0A7G1P1R5_9ACTN</name>
<keyword evidence="2" id="KW-1185">Reference proteome</keyword>
<protein>
    <submittedName>
        <fullName evidence="1">Uncharacterized protein</fullName>
    </submittedName>
</protein>
<organism evidence="1 2">
    <name type="scientific">Streptomyces aurantiacus</name>
    <dbReference type="NCBI Taxonomy" id="47760"/>
    <lineage>
        <taxon>Bacteria</taxon>
        <taxon>Bacillati</taxon>
        <taxon>Actinomycetota</taxon>
        <taxon>Actinomycetes</taxon>
        <taxon>Kitasatosporales</taxon>
        <taxon>Streptomycetaceae</taxon>
        <taxon>Streptomyces</taxon>
        <taxon>Streptomyces aurantiacus group</taxon>
    </lineage>
</organism>
<accession>A0A7G1P1R5</accession>
<proteinExistence type="predicted"/>
<reference evidence="1 2" key="1">
    <citation type="journal article" date="2014" name="Int. J. Syst. Evol. Microbiol.">
        <title>Complete genome sequence of Corynebacterium casei LMG S-19264T (=DSM 44701T), isolated from a smear-ripened cheese.</title>
        <authorList>
            <consortium name="US DOE Joint Genome Institute (JGI-PGF)"/>
            <person name="Walter F."/>
            <person name="Albersmeier A."/>
            <person name="Kalinowski J."/>
            <person name="Ruckert C."/>
        </authorList>
    </citation>
    <scope>NUCLEOTIDE SEQUENCE [LARGE SCALE GENOMIC DNA]</scope>
    <source>
        <strain evidence="1 2">JCM 4677</strain>
    </source>
</reference>
<dbReference type="AlphaFoldDB" id="A0A7G1P1R5"/>
<dbReference type="KEGG" id="sgm:GCM10017557_27190"/>
<dbReference type="EMBL" id="AP023440">
    <property type="protein sequence ID" value="BCL27860.1"/>
    <property type="molecule type" value="Genomic_DNA"/>
</dbReference>
<evidence type="ECO:0000313" key="1">
    <source>
        <dbReference type="EMBL" id="BCL27860.1"/>
    </source>
</evidence>